<evidence type="ECO:0000256" key="1">
    <source>
        <dbReference type="SAM" id="MobiDB-lite"/>
    </source>
</evidence>
<evidence type="ECO:0000313" key="3">
    <source>
        <dbReference type="Proteomes" id="UP001279734"/>
    </source>
</evidence>
<organism evidence="2 3">
    <name type="scientific">Nepenthes gracilis</name>
    <name type="common">Slender pitcher plant</name>
    <dbReference type="NCBI Taxonomy" id="150966"/>
    <lineage>
        <taxon>Eukaryota</taxon>
        <taxon>Viridiplantae</taxon>
        <taxon>Streptophyta</taxon>
        <taxon>Embryophyta</taxon>
        <taxon>Tracheophyta</taxon>
        <taxon>Spermatophyta</taxon>
        <taxon>Magnoliopsida</taxon>
        <taxon>eudicotyledons</taxon>
        <taxon>Gunneridae</taxon>
        <taxon>Pentapetalae</taxon>
        <taxon>Caryophyllales</taxon>
        <taxon>Nepenthaceae</taxon>
        <taxon>Nepenthes</taxon>
    </lineage>
</organism>
<gene>
    <name evidence="2" type="ORF">Nepgr_025689</name>
</gene>
<name>A0AAD3T758_NEPGR</name>
<feature type="region of interest" description="Disordered" evidence="1">
    <location>
        <begin position="1"/>
        <end position="66"/>
    </location>
</feature>
<feature type="compositionally biased region" description="Basic and acidic residues" evidence="1">
    <location>
        <begin position="31"/>
        <end position="48"/>
    </location>
</feature>
<evidence type="ECO:0000313" key="2">
    <source>
        <dbReference type="EMBL" id="GMH23846.1"/>
    </source>
</evidence>
<proteinExistence type="predicted"/>
<sequence length="88" mass="9600">MMQDGLGAWTGTTLDPRQLGTVPKQLATPIKRREASQRNNSKGEDQPRKSQGQAATAPLGSHRPTWKTTDHCLRIINVGSLVPLAKVE</sequence>
<dbReference type="Proteomes" id="UP001279734">
    <property type="component" value="Unassembled WGS sequence"/>
</dbReference>
<dbReference type="EMBL" id="BSYO01000027">
    <property type="protein sequence ID" value="GMH23846.1"/>
    <property type="molecule type" value="Genomic_DNA"/>
</dbReference>
<protein>
    <submittedName>
        <fullName evidence="2">Uncharacterized protein</fullName>
    </submittedName>
</protein>
<accession>A0AAD3T758</accession>
<comment type="caution">
    <text evidence="2">The sequence shown here is derived from an EMBL/GenBank/DDBJ whole genome shotgun (WGS) entry which is preliminary data.</text>
</comment>
<reference evidence="2" key="1">
    <citation type="submission" date="2023-05" db="EMBL/GenBank/DDBJ databases">
        <title>Nepenthes gracilis genome sequencing.</title>
        <authorList>
            <person name="Fukushima K."/>
        </authorList>
    </citation>
    <scope>NUCLEOTIDE SEQUENCE</scope>
    <source>
        <strain evidence="2">SING2019-196</strain>
    </source>
</reference>
<dbReference type="AlphaFoldDB" id="A0AAD3T758"/>
<keyword evidence="3" id="KW-1185">Reference proteome</keyword>